<dbReference type="Proteomes" id="UP000271241">
    <property type="component" value="Unassembled WGS sequence"/>
</dbReference>
<feature type="non-terminal residue" evidence="1">
    <location>
        <position position="168"/>
    </location>
</feature>
<sequence length="168" mass="18746">HMRMDEPVPRGHPKNYGYRGVDYDLNAPLNDPSLGGSYPCKHQRLGPVTAVFKAGGYINTRFGRGNPHKGGHCQFALSYDNGRNWVVLRTVVATCFLGHPPYMYRVRVPKGARNGRAVFAWTWVSAEGKREFYMNCADIRIRGGSNRGALTGPELLVTQLPGYPRVPE</sequence>
<dbReference type="Gene3D" id="2.70.50.70">
    <property type="match status" value="1"/>
</dbReference>
<dbReference type="OrthoDB" id="2342176at2759"/>
<reference evidence="2" key="1">
    <citation type="journal article" date="2018" name="Nat. Microbiol.">
        <title>Leveraging single-cell genomics to expand the fungal tree of life.</title>
        <authorList>
            <person name="Ahrendt S.R."/>
            <person name="Quandt C.A."/>
            <person name="Ciobanu D."/>
            <person name="Clum A."/>
            <person name="Salamov A."/>
            <person name="Andreopoulos B."/>
            <person name="Cheng J.F."/>
            <person name="Woyke T."/>
            <person name="Pelin A."/>
            <person name="Henrissat B."/>
            <person name="Reynolds N.K."/>
            <person name="Benny G.L."/>
            <person name="Smith M.E."/>
            <person name="James T.Y."/>
            <person name="Grigoriev I.V."/>
        </authorList>
    </citation>
    <scope>NUCLEOTIDE SEQUENCE [LARGE SCALE GENOMIC DNA]</scope>
    <source>
        <strain evidence="2">RSA 1356</strain>
    </source>
</reference>
<dbReference type="PANTHER" id="PTHR36182:SF1">
    <property type="entry name" value="PROTEIN, PUTATIVE (AFU_ORTHOLOGUE AFUA_6G10930)-RELATED"/>
    <property type="match status" value="1"/>
</dbReference>
<gene>
    <name evidence="1" type="ORF">THASP1DRAFT_11409</name>
</gene>
<dbReference type="EMBL" id="KZ992450">
    <property type="protein sequence ID" value="RKP10481.1"/>
    <property type="molecule type" value="Genomic_DNA"/>
</dbReference>
<evidence type="ECO:0000313" key="2">
    <source>
        <dbReference type="Proteomes" id="UP000271241"/>
    </source>
</evidence>
<organism evidence="1 2">
    <name type="scientific">Thamnocephalis sphaerospora</name>
    <dbReference type="NCBI Taxonomy" id="78915"/>
    <lineage>
        <taxon>Eukaryota</taxon>
        <taxon>Fungi</taxon>
        <taxon>Fungi incertae sedis</taxon>
        <taxon>Zoopagomycota</taxon>
        <taxon>Zoopagomycotina</taxon>
        <taxon>Zoopagomycetes</taxon>
        <taxon>Zoopagales</taxon>
        <taxon>Sigmoideomycetaceae</taxon>
        <taxon>Thamnocephalis</taxon>
    </lineage>
</organism>
<dbReference type="PANTHER" id="PTHR36182">
    <property type="entry name" value="PROTEIN, PUTATIVE (AFU_ORTHOLOGUE AFUA_6G10930)-RELATED"/>
    <property type="match status" value="1"/>
</dbReference>
<protein>
    <submittedName>
        <fullName evidence="1">Putative endoglucanase</fullName>
    </submittedName>
</protein>
<evidence type="ECO:0000313" key="1">
    <source>
        <dbReference type="EMBL" id="RKP10481.1"/>
    </source>
</evidence>
<keyword evidence="2" id="KW-1185">Reference proteome</keyword>
<accession>A0A4P9XXS5</accession>
<proteinExistence type="predicted"/>
<dbReference type="AlphaFoldDB" id="A0A4P9XXS5"/>
<feature type="non-terminal residue" evidence="1">
    <location>
        <position position="1"/>
    </location>
</feature>
<dbReference type="STRING" id="78915.A0A4P9XXS5"/>
<name>A0A4P9XXS5_9FUNG</name>